<reference evidence="1" key="1">
    <citation type="submission" date="2021-02" db="EMBL/GenBank/DDBJ databases">
        <authorList>
            <person name="Steward A R."/>
        </authorList>
    </citation>
    <scope>NUCLEOTIDE SEQUENCE</scope>
</reference>
<proteinExistence type="predicted"/>
<name>A0A821XYS1_9NEOP</name>
<evidence type="ECO:0008006" key="3">
    <source>
        <dbReference type="Google" id="ProtNLM"/>
    </source>
</evidence>
<dbReference type="Proteomes" id="UP000663880">
    <property type="component" value="Unassembled WGS sequence"/>
</dbReference>
<dbReference type="PANTHER" id="PTHR11439:SF483">
    <property type="entry name" value="PEPTIDE SYNTHASE GLIP-LIKE, PUTATIVE (AFU_ORTHOLOGUE AFUA_3G12920)-RELATED"/>
    <property type="match status" value="1"/>
</dbReference>
<dbReference type="OrthoDB" id="1645289at2759"/>
<evidence type="ECO:0000313" key="1">
    <source>
        <dbReference type="EMBL" id="CAF4953488.1"/>
    </source>
</evidence>
<dbReference type="AlphaFoldDB" id="A0A821XYS1"/>
<sequence>MSNCAISWETKKQVTVALSSTEAEYMGISECCKEAVYLRNLLFELAGVTYPIPIFNDNQSAHKLSANPVHHKRSKHIDVRYHFCREKVANEIVKIKYLPTSEMPAYLLTKGLCKMKHYNFLGMFGLFDKNNM</sequence>
<evidence type="ECO:0000313" key="2">
    <source>
        <dbReference type="Proteomes" id="UP000663880"/>
    </source>
</evidence>
<dbReference type="CDD" id="cd09272">
    <property type="entry name" value="RNase_HI_RT_Ty1"/>
    <property type="match status" value="1"/>
</dbReference>
<comment type="caution">
    <text evidence="1">The sequence shown here is derived from an EMBL/GenBank/DDBJ whole genome shotgun (WGS) entry which is preliminary data.</text>
</comment>
<dbReference type="PANTHER" id="PTHR11439">
    <property type="entry name" value="GAG-POL-RELATED RETROTRANSPOSON"/>
    <property type="match status" value="1"/>
</dbReference>
<organism evidence="1 2">
    <name type="scientific">Pieris macdunnoughi</name>
    <dbReference type="NCBI Taxonomy" id="345717"/>
    <lineage>
        <taxon>Eukaryota</taxon>
        <taxon>Metazoa</taxon>
        <taxon>Ecdysozoa</taxon>
        <taxon>Arthropoda</taxon>
        <taxon>Hexapoda</taxon>
        <taxon>Insecta</taxon>
        <taxon>Pterygota</taxon>
        <taxon>Neoptera</taxon>
        <taxon>Endopterygota</taxon>
        <taxon>Lepidoptera</taxon>
        <taxon>Glossata</taxon>
        <taxon>Ditrysia</taxon>
        <taxon>Papilionoidea</taxon>
        <taxon>Pieridae</taxon>
        <taxon>Pierinae</taxon>
        <taxon>Pieris</taxon>
    </lineage>
</organism>
<gene>
    <name evidence="1" type="ORF">PMACD_LOCUS15937</name>
</gene>
<dbReference type="EMBL" id="CAJOBZ010000075">
    <property type="protein sequence ID" value="CAF4953488.1"/>
    <property type="molecule type" value="Genomic_DNA"/>
</dbReference>
<accession>A0A821XYS1</accession>
<keyword evidence="2" id="KW-1185">Reference proteome</keyword>
<protein>
    <recommendedName>
        <fullName evidence="3">Copia protein</fullName>
    </recommendedName>
</protein>